<proteinExistence type="predicted"/>
<name>A0A8T0IPC8_CERPU</name>
<dbReference type="EMBL" id="CM026422">
    <property type="protein sequence ID" value="KAG0585604.1"/>
    <property type="molecule type" value="Genomic_DNA"/>
</dbReference>
<dbReference type="Proteomes" id="UP000822688">
    <property type="component" value="Chromosome 2"/>
</dbReference>
<feature type="compositionally biased region" description="Polar residues" evidence="1">
    <location>
        <begin position="64"/>
        <end position="99"/>
    </location>
</feature>
<protein>
    <submittedName>
        <fullName evidence="2">Uncharacterized protein</fullName>
    </submittedName>
</protein>
<reference evidence="2" key="1">
    <citation type="submission" date="2020-06" db="EMBL/GenBank/DDBJ databases">
        <title>WGS assembly of Ceratodon purpureus strain R40.</title>
        <authorList>
            <person name="Carey S.B."/>
            <person name="Jenkins J."/>
            <person name="Shu S."/>
            <person name="Lovell J.T."/>
            <person name="Sreedasyam A."/>
            <person name="Maumus F."/>
            <person name="Tiley G.P."/>
            <person name="Fernandez-Pozo N."/>
            <person name="Barry K."/>
            <person name="Chen C."/>
            <person name="Wang M."/>
            <person name="Lipzen A."/>
            <person name="Daum C."/>
            <person name="Saski C.A."/>
            <person name="Payton A.C."/>
            <person name="Mcbreen J.C."/>
            <person name="Conrad R.E."/>
            <person name="Kollar L.M."/>
            <person name="Olsson S."/>
            <person name="Huttunen S."/>
            <person name="Landis J.B."/>
            <person name="Wickett N.J."/>
            <person name="Johnson M.G."/>
            <person name="Rensing S.A."/>
            <person name="Grimwood J."/>
            <person name="Schmutz J."/>
            <person name="Mcdaniel S.F."/>
        </authorList>
    </citation>
    <scope>NUCLEOTIDE SEQUENCE</scope>
    <source>
        <strain evidence="2">R40</strain>
    </source>
</reference>
<feature type="compositionally biased region" description="Basic and acidic residues" evidence="1">
    <location>
        <begin position="31"/>
        <end position="49"/>
    </location>
</feature>
<comment type="caution">
    <text evidence="2">The sequence shown here is derived from an EMBL/GenBank/DDBJ whole genome shotgun (WGS) entry which is preliminary data.</text>
</comment>
<evidence type="ECO:0000256" key="1">
    <source>
        <dbReference type="SAM" id="MobiDB-lite"/>
    </source>
</evidence>
<gene>
    <name evidence="2" type="ORF">KC19_2G024700</name>
</gene>
<keyword evidence="3" id="KW-1185">Reference proteome</keyword>
<accession>A0A8T0IPC8</accession>
<sequence>MGSSKIYRASIIYKKDLKPAQMNMEPVVRNSEQEMVTHSRRHSYSDQEKSNIIGVLRSKRDTTPSHSGPQQSEKTNTKSYYGSSQTDHSRPLSTTGSQD</sequence>
<evidence type="ECO:0000313" key="2">
    <source>
        <dbReference type="EMBL" id="KAG0585604.1"/>
    </source>
</evidence>
<organism evidence="2 3">
    <name type="scientific">Ceratodon purpureus</name>
    <name type="common">Fire moss</name>
    <name type="synonym">Dicranum purpureum</name>
    <dbReference type="NCBI Taxonomy" id="3225"/>
    <lineage>
        <taxon>Eukaryota</taxon>
        <taxon>Viridiplantae</taxon>
        <taxon>Streptophyta</taxon>
        <taxon>Embryophyta</taxon>
        <taxon>Bryophyta</taxon>
        <taxon>Bryophytina</taxon>
        <taxon>Bryopsida</taxon>
        <taxon>Dicranidae</taxon>
        <taxon>Pseudoditrichales</taxon>
        <taxon>Ditrichaceae</taxon>
        <taxon>Ceratodon</taxon>
    </lineage>
</organism>
<dbReference type="AlphaFoldDB" id="A0A8T0IPC8"/>
<feature type="region of interest" description="Disordered" evidence="1">
    <location>
        <begin position="23"/>
        <end position="99"/>
    </location>
</feature>
<evidence type="ECO:0000313" key="3">
    <source>
        <dbReference type="Proteomes" id="UP000822688"/>
    </source>
</evidence>